<dbReference type="AlphaFoldDB" id="A0A239MCE9"/>
<dbReference type="PANTHER" id="PTHR43685:SF2">
    <property type="entry name" value="GLYCOSYLTRANSFERASE 2-LIKE DOMAIN-CONTAINING PROTEIN"/>
    <property type="match status" value="1"/>
</dbReference>
<dbReference type="EMBL" id="FZOW01000017">
    <property type="protein sequence ID" value="SNT40687.1"/>
    <property type="molecule type" value="Genomic_DNA"/>
</dbReference>
<dbReference type="GO" id="GO:0016740">
    <property type="term" value="F:transferase activity"/>
    <property type="evidence" value="ECO:0007669"/>
    <property type="project" value="UniProtKB-KW"/>
</dbReference>
<dbReference type="Proteomes" id="UP000198327">
    <property type="component" value="Unassembled WGS sequence"/>
</dbReference>
<dbReference type="OrthoDB" id="2676521at2"/>
<reference evidence="3" key="1">
    <citation type="submission" date="2017-06" db="EMBL/GenBank/DDBJ databases">
        <authorList>
            <person name="Varghese N."/>
            <person name="Submissions S."/>
        </authorList>
    </citation>
    <scope>NUCLEOTIDE SEQUENCE [LARGE SCALE GENOMIC DNA]</scope>
    <source>
        <strain evidence="3">JCM 23211</strain>
    </source>
</reference>
<keyword evidence="2" id="KW-0808">Transferase</keyword>
<dbReference type="InterPro" id="IPR029044">
    <property type="entry name" value="Nucleotide-diphossugar_trans"/>
</dbReference>
<evidence type="ECO:0000313" key="3">
    <source>
        <dbReference type="Proteomes" id="UP000198327"/>
    </source>
</evidence>
<accession>A0A239MCE9</accession>
<sequence>MTNPTVSVVIPTIGRASLRTAVESALAQSVPVLEVIVVADTAGPLDLPDDRRIRVLRTGPASGSSTARQRGVELSTGEVIALLDDDDLWHPFKLERQLAEVADIEGDHWVVTCKCAVREAGKRERIWPKYTIGEHQSVAEYLFRLGNLTMGGGMLQSSTLCFPRTLALELPLNFAPDSIHDEPGWLIALQNRLPDLTFRHVPDCFSIYNISDNSVSRRSTDVSEKYIEWGRENLREASTRVRGDYFLSSAVTAAASARSLASIRRAVTAGFAEGQPGLGAMAYAAAKFGTTAVRRAGRGGGA</sequence>
<gene>
    <name evidence="2" type="ORF">SAMN05421642_11787</name>
</gene>
<dbReference type="SUPFAM" id="SSF53448">
    <property type="entry name" value="Nucleotide-diphospho-sugar transferases"/>
    <property type="match status" value="1"/>
</dbReference>
<proteinExistence type="predicted"/>
<dbReference type="Pfam" id="PF00535">
    <property type="entry name" value="Glycos_transf_2"/>
    <property type="match status" value="1"/>
</dbReference>
<keyword evidence="3" id="KW-1185">Reference proteome</keyword>
<name>A0A239MCE9_9NOCA</name>
<evidence type="ECO:0000313" key="2">
    <source>
        <dbReference type="EMBL" id="SNT40687.1"/>
    </source>
</evidence>
<dbReference type="InterPro" id="IPR001173">
    <property type="entry name" value="Glyco_trans_2-like"/>
</dbReference>
<dbReference type="PANTHER" id="PTHR43685">
    <property type="entry name" value="GLYCOSYLTRANSFERASE"/>
    <property type="match status" value="1"/>
</dbReference>
<dbReference type="RefSeq" id="WP_089250889.1">
    <property type="nucleotide sequence ID" value="NZ_FZOW01000017.1"/>
</dbReference>
<feature type="domain" description="Glycosyltransferase 2-like" evidence="1">
    <location>
        <begin position="7"/>
        <end position="120"/>
    </location>
</feature>
<dbReference type="InterPro" id="IPR050834">
    <property type="entry name" value="Glycosyltransf_2"/>
</dbReference>
<organism evidence="2 3">
    <name type="scientific">Rhodococcoides kyotonense</name>
    <dbReference type="NCBI Taxonomy" id="398843"/>
    <lineage>
        <taxon>Bacteria</taxon>
        <taxon>Bacillati</taxon>
        <taxon>Actinomycetota</taxon>
        <taxon>Actinomycetes</taxon>
        <taxon>Mycobacteriales</taxon>
        <taxon>Nocardiaceae</taxon>
        <taxon>Rhodococcoides</taxon>
    </lineage>
</organism>
<protein>
    <submittedName>
        <fullName evidence="2">Glycosyl transferase family 2</fullName>
    </submittedName>
</protein>
<dbReference type="CDD" id="cd00761">
    <property type="entry name" value="Glyco_tranf_GTA_type"/>
    <property type="match status" value="1"/>
</dbReference>
<evidence type="ECO:0000259" key="1">
    <source>
        <dbReference type="Pfam" id="PF00535"/>
    </source>
</evidence>
<dbReference type="Gene3D" id="3.90.550.10">
    <property type="entry name" value="Spore Coat Polysaccharide Biosynthesis Protein SpsA, Chain A"/>
    <property type="match status" value="1"/>
</dbReference>